<sequence>MIRGVYTAASGMLAGQTRLDAVAHNIANVNTTGFRRQVPVFAPYLQTAVGRHEKRVTPIGTTSLGTVPTALVTDLTGGPVVQTGRTMDLALEGEGFFTVEREGQQLYTRAGSFKVDASGILVTRAGDPVLGERGPLKVGHDGFTVSADGRVFSSTGEELDRLRLTALPGRETWVRTPDGYLMTGEATAPAINTRVHQGYLEGSNVHLAVELVDLLLASRLYAANQRVARTQDTLVEKAINQVGALR</sequence>
<name>B1I5J1_DESAP</name>
<comment type="similarity">
    <text evidence="1 2">Belongs to the flagella basal body rod proteins family.</text>
</comment>
<dbReference type="InterPro" id="IPR020013">
    <property type="entry name" value="Flagellar_FlgE/F/G"/>
</dbReference>
<dbReference type="HOGENOM" id="CLU_013687_0_0_9"/>
<keyword evidence="6" id="KW-0282">Flagellum</keyword>
<dbReference type="KEGG" id="dau:Daud_1742"/>
<dbReference type="EMBL" id="CP000860">
    <property type="protein sequence ID" value="ACA60238.1"/>
    <property type="molecule type" value="Genomic_DNA"/>
</dbReference>
<dbReference type="PANTHER" id="PTHR30435:SF19">
    <property type="entry name" value="FLAGELLAR BASAL-BODY ROD PROTEIN FLGG"/>
    <property type="match status" value="1"/>
</dbReference>
<proteinExistence type="inferred from homology"/>
<organism evidence="6 7">
    <name type="scientific">Desulforudis audaxviator (strain MP104C)</name>
    <dbReference type="NCBI Taxonomy" id="477974"/>
    <lineage>
        <taxon>Bacteria</taxon>
        <taxon>Bacillati</taxon>
        <taxon>Bacillota</taxon>
        <taxon>Clostridia</taxon>
        <taxon>Thermoanaerobacterales</taxon>
        <taxon>Candidatus Desulforudaceae</taxon>
        <taxon>Candidatus Desulforudis</taxon>
    </lineage>
</organism>
<dbReference type="SUPFAM" id="SSF117143">
    <property type="entry name" value="Flagellar hook protein flgE"/>
    <property type="match status" value="1"/>
</dbReference>
<feature type="domain" description="Flagellar basal-body/hook protein C-terminal" evidence="4">
    <location>
        <begin position="197"/>
        <end position="240"/>
    </location>
</feature>
<dbReference type="GO" id="GO:0009425">
    <property type="term" value="C:bacterial-type flagellum basal body"/>
    <property type="evidence" value="ECO:0007669"/>
    <property type="project" value="UniProtKB-SubCell"/>
</dbReference>
<dbReference type="eggNOG" id="COG4786">
    <property type="taxonomic scope" value="Bacteria"/>
</dbReference>
<dbReference type="AlphaFoldDB" id="B1I5J1"/>
<evidence type="ECO:0000259" key="3">
    <source>
        <dbReference type="Pfam" id="PF00460"/>
    </source>
</evidence>
<keyword evidence="7" id="KW-1185">Reference proteome</keyword>
<dbReference type="GO" id="GO:0071978">
    <property type="term" value="P:bacterial-type flagellum-dependent swarming motility"/>
    <property type="evidence" value="ECO:0007669"/>
    <property type="project" value="TreeGrafter"/>
</dbReference>
<dbReference type="RefSeq" id="WP_012302818.1">
    <property type="nucleotide sequence ID" value="NC_010424.1"/>
</dbReference>
<dbReference type="InterPro" id="IPR053967">
    <property type="entry name" value="LlgE_F_G-like_D1"/>
</dbReference>
<evidence type="ECO:0000313" key="7">
    <source>
        <dbReference type="Proteomes" id="UP000008544"/>
    </source>
</evidence>
<dbReference type="STRING" id="477974.Daud_1742"/>
<keyword evidence="6" id="KW-0969">Cilium</keyword>
<feature type="domain" description="Flagellar basal body rod protein N-terminal" evidence="3">
    <location>
        <begin position="6"/>
        <end position="35"/>
    </location>
</feature>
<evidence type="ECO:0000259" key="4">
    <source>
        <dbReference type="Pfam" id="PF06429"/>
    </source>
</evidence>
<dbReference type="NCBIfam" id="TIGR03506">
    <property type="entry name" value="FlgEFG_subfam"/>
    <property type="match status" value="1"/>
</dbReference>
<accession>B1I5J1</accession>
<dbReference type="Pfam" id="PF22692">
    <property type="entry name" value="LlgE_F_G_D1"/>
    <property type="match status" value="1"/>
</dbReference>
<dbReference type="PANTHER" id="PTHR30435">
    <property type="entry name" value="FLAGELLAR PROTEIN"/>
    <property type="match status" value="1"/>
</dbReference>
<reference evidence="6 7" key="2">
    <citation type="journal article" date="2008" name="Science">
        <title>Environmental genomics reveals a single-species ecosystem deep within Earth.</title>
        <authorList>
            <person name="Chivian D."/>
            <person name="Brodie E.L."/>
            <person name="Alm E.J."/>
            <person name="Culley D.E."/>
            <person name="Dehal P.S."/>
            <person name="Desantis T.Z."/>
            <person name="Gihring T.M."/>
            <person name="Lapidus A."/>
            <person name="Lin L.H."/>
            <person name="Lowry S.R."/>
            <person name="Moser D.P."/>
            <person name="Richardson P.M."/>
            <person name="Southam G."/>
            <person name="Wanger G."/>
            <person name="Pratt L.M."/>
            <person name="Andersen G.L."/>
            <person name="Hazen T.C."/>
            <person name="Brockman F.J."/>
            <person name="Arkin A.P."/>
            <person name="Onstott T.C."/>
        </authorList>
    </citation>
    <scope>NUCLEOTIDE SEQUENCE [LARGE SCALE GENOMIC DNA]</scope>
    <source>
        <strain evidence="6 7">MP104C</strain>
    </source>
</reference>
<dbReference type="InterPro" id="IPR010930">
    <property type="entry name" value="Flg_bb/hook_C_dom"/>
</dbReference>
<keyword evidence="2" id="KW-0975">Bacterial flagellum</keyword>
<reference evidence="7" key="1">
    <citation type="submission" date="2007-10" db="EMBL/GenBank/DDBJ databases">
        <title>Complete sequence of chromosome of Desulforudis audaxviator MP104C.</title>
        <authorList>
            <person name="Copeland A."/>
            <person name="Lucas S."/>
            <person name="Lapidus A."/>
            <person name="Barry K."/>
            <person name="Glavina del Rio T."/>
            <person name="Dalin E."/>
            <person name="Tice H."/>
            <person name="Bruce D."/>
            <person name="Pitluck S."/>
            <person name="Lowry S.R."/>
            <person name="Larimer F."/>
            <person name="Land M.L."/>
            <person name="Hauser L."/>
            <person name="Kyrpides N."/>
            <person name="Ivanova N.N."/>
            <person name="Richardson P."/>
        </authorList>
    </citation>
    <scope>NUCLEOTIDE SEQUENCE [LARGE SCALE GENOMIC DNA]</scope>
    <source>
        <strain evidence="7">MP104C</strain>
    </source>
</reference>
<dbReference type="InterPro" id="IPR037925">
    <property type="entry name" value="FlgE/F/G-like"/>
</dbReference>
<dbReference type="Proteomes" id="UP000008544">
    <property type="component" value="Chromosome"/>
</dbReference>
<evidence type="ECO:0000259" key="5">
    <source>
        <dbReference type="Pfam" id="PF22692"/>
    </source>
</evidence>
<feature type="domain" description="Flagellar hook protein FlgE/F/G-like D1" evidence="5">
    <location>
        <begin position="90"/>
        <end position="151"/>
    </location>
</feature>
<evidence type="ECO:0000256" key="2">
    <source>
        <dbReference type="RuleBase" id="RU362116"/>
    </source>
</evidence>
<dbReference type="OrthoDB" id="9804559at2"/>
<dbReference type="Pfam" id="PF00460">
    <property type="entry name" value="Flg_bb_rod"/>
    <property type="match status" value="1"/>
</dbReference>
<evidence type="ECO:0000313" key="6">
    <source>
        <dbReference type="EMBL" id="ACA60238.1"/>
    </source>
</evidence>
<comment type="subcellular location">
    <subcellularLocation>
        <location evidence="2">Bacterial flagellum basal body</location>
    </subcellularLocation>
</comment>
<keyword evidence="6" id="KW-0966">Cell projection</keyword>
<evidence type="ECO:0000256" key="1">
    <source>
        <dbReference type="ARBA" id="ARBA00009677"/>
    </source>
</evidence>
<protein>
    <submittedName>
        <fullName evidence="6">Flagellar basal body rod protein</fullName>
    </submittedName>
</protein>
<gene>
    <name evidence="6" type="ordered locus">Daud_1742</name>
</gene>
<dbReference type="Pfam" id="PF06429">
    <property type="entry name" value="Flg_bbr_C"/>
    <property type="match status" value="1"/>
</dbReference>
<dbReference type="InterPro" id="IPR001444">
    <property type="entry name" value="Flag_bb_rod_N"/>
</dbReference>